<sequence>MISIDFFVCKEEQIVTCSWEDACERFFCTGLSIPDWGALTLLSEILTGSNACSAERILLSNESFYILDKRLTTAIRNSTEEELLDAGARWAQFPLWSELNINPMDLAGFLLNLHSSFGNPETEENSIYLWVESDGLPES</sequence>
<gene>
    <name evidence="1" type="ORF">K4H28_04975</name>
</gene>
<reference evidence="1 2" key="1">
    <citation type="submission" date="2021-08" db="EMBL/GenBank/DDBJ databases">
        <title>complete genome sequencing of Deefgea sp. D25.</title>
        <authorList>
            <person name="Bae J.-W."/>
            <person name="Gim D.-H."/>
        </authorList>
    </citation>
    <scope>NUCLEOTIDE SEQUENCE [LARGE SCALE GENOMIC DNA]</scope>
    <source>
        <strain evidence="1 2">D25</strain>
    </source>
</reference>
<accession>A0ABX8Z864</accession>
<dbReference type="RefSeq" id="WP_221007283.1">
    <property type="nucleotide sequence ID" value="NZ_CP081150.1"/>
</dbReference>
<evidence type="ECO:0000313" key="2">
    <source>
        <dbReference type="Proteomes" id="UP000825679"/>
    </source>
</evidence>
<name>A0ABX8Z864_9NEIS</name>
<keyword evidence="2" id="KW-1185">Reference proteome</keyword>
<proteinExistence type="predicted"/>
<protein>
    <submittedName>
        <fullName evidence="1">Uncharacterized protein</fullName>
    </submittedName>
</protein>
<dbReference type="Proteomes" id="UP000825679">
    <property type="component" value="Chromosome"/>
</dbReference>
<evidence type="ECO:0000313" key="1">
    <source>
        <dbReference type="EMBL" id="QZA78762.1"/>
    </source>
</evidence>
<organism evidence="1 2">
    <name type="scientific">Deefgea tanakiae</name>
    <dbReference type="NCBI Taxonomy" id="2865840"/>
    <lineage>
        <taxon>Bacteria</taxon>
        <taxon>Pseudomonadati</taxon>
        <taxon>Pseudomonadota</taxon>
        <taxon>Betaproteobacteria</taxon>
        <taxon>Neisseriales</taxon>
        <taxon>Chitinibacteraceae</taxon>
        <taxon>Deefgea</taxon>
    </lineage>
</organism>
<dbReference type="EMBL" id="CP081150">
    <property type="protein sequence ID" value="QZA78762.1"/>
    <property type="molecule type" value="Genomic_DNA"/>
</dbReference>